<feature type="region of interest" description="Disordered" evidence="1">
    <location>
        <begin position="301"/>
        <end position="326"/>
    </location>
</feature>
<dbReference type="AlphaFoldDB" id="A0AAQ3NWI1"/>
<evidence type="ECO:0000313" key="4">
    <source>
        <dbReference type="Proteomes" id="UP001374535"/>
    </source>
</evidence>
<accession>A0AAQ3NWI1</accession>
<protein>
    <recommendedName>
        <fullName evidence="2">GYF domain-containing protein</fullName>
    </recommendedName>
</protein>
<feature type="domain" description="GYF" evidence="2">
    <location>
        <begin position="6"/>
        <end position="53"/>
    </location>
</feature>
<evidence type="ECO:0000259" key="2">
    <source>
        <dbReference type="Pfam" id="PF14237"/>
    </source>
</evidence>
<name>A0AAQ3NWI1_VIGMU</name>
<evidence type="ECO:0000256" key="1">
    <source>
        <dbReference type="SAM" id="MobiDB-lite"/>
    </source>
</evidence>
<dbReference type="Pfam" id="PF14237">
    <property type="entry name" value="GYF_2"/>
    <property type="match status" value="1"/>
</dbReference>
<dbReference type="InterPro" id="IPR025640">
    <property type="entry name" value="GYF_2"/>
</dbReference>
<evidence type="ECO:0000313" key="3">
    <source>
        <dbReference type="EMBL" id="WVZ16873.1"/>
    </source>
</evidence>
<dbReference type="PANTHER" id="PTHR37755:SF1">
    <property type="entry name" value="PROTEIN TIC 56, CHLOROPLASTIC"/>
    <property type="match status" value="1"/>
</dbReference>
<keyword evidence="4" id="KW-1185">Reference proteome</keyword>
<proteinExistence type="predicted"/>
<feature type="compositionally biased region" description="Basic and acidic residues" evidence="1">
    <location>
        <begin position="301"/>
        <end position="312"/>
    </location>
</feature>
<dbReference type="EMBL" id="CP144698">
    <property type="protein sequence ID" value="WVZ16873.1"/>
    <property type="molecule type" value="Genomic_DNA"/>
</dbReference>
<sequence>MRSGGWYYKDRLGRTRGPLELITLKSAWSAGIIDKNTFIWGEDMDEWAPIHMIYGMERAIATWEVRLAASATALLHKLQKGIPPWVPLKGFEKKTYKQLQEEAIQSKRRDLAVLEANDGLWPGVKIPSYALFLWASGSELTTILEQDHMPNKYIPRHVRYAHAETVTRVALNCDCYKIQQFVMVSNSCPSSPLLLFSLGRKKLAELIPGLRPWEVLSLEQAMDRITFNGEWYREPLGSYTTGPPYLQHWNEDVMELYKIFEDLNSELCEHMERSIAGFDKIMEKVRDDFFARTDKLLEQKDKEKREERKKAGLPEYLWPEKPFKPS</sequence>
<gene>
    <name evidence="3" type="ORF">V8G54_009855</name>
</gene>
<dbReference type="GO" id="GO:0009706">
    <property type="term" value="C:chloroplast inner membrane"/>
    <property type="evidence" value="ECO:0007669"/>
    <property type="project" value="TreeGrafter"/>
</dbReference>
<reference evidence="3 4" key="1">
    <citation type="journal article" date="2023" name="Life. Sci Alliance">
        <title>Evolutionary insights into 3D genome organization and epigenetic landscape of Vigna mungo.</title>
        <authorList>
            <person name="Junaid A."/>
            <person name="Singh B."/>
            <person name="Bhatia S."/>
        </authorList>
    </citation>
    <scope>NUCLEOTIDE SEQUENCE [LARGE SCALE GENOMIC DNA]</scope>
    <source>
        <strain evidence="3">Urdbean</strain>
    </source>
</reference>
<dbReference type="PANTHER" id="PTHR37755">
    <property type="entry name" value="PROTEIN TIC 56, CHLOROPLASTIC"/>
    <property type="match status" value="1"/>
</dbReference>
<dbReference type="InterPro" id="IPR037471">
    <property type="entry name" value="TIC56"/>
</dbReference>
<organism evidence="3 4">
    <name type="scientific">Vigna mungo</name>
    <name type="common">Black gram</name>
    <name type="synonym">Phaseolus mungo</name>
    <dbReference type="NCBI Taxonomy" id="3915"/>
    <lineage>
        <taxon>Eukaryota</taxon>
        <taxon>Viridiplantae</taxon>
        <taxon>Streptophyta</taxon>
        <taxon>Embryophyta</taxon>
        <taxon>Tracheophyta</taxon>
        <taxon>Spermatophyta</taxon>
        <taxon>Magnoliopsida</taxon>
        <taxon>eudicotyledons</taxon>
        <taxon>Gunneridae</taxon>
        <taxon>Pentapetalae</taxon>
        <taxon>rosids</taxon>
        <taxon>fabids</taxon>
        <taxon>Fabales</taxon>
        <taxon>Fabaceae</taxon>
        <taxon>Papilionoideae</taxon>
        <taxon>50 kb inversion clade</taxon>
        <taxon>NPAAA clade</taxon>
        <taxon>indigoferoid/millettioid clade</taxon>
        <taxon>Phaseoleae</taxon>
        <taxon>Vigna</taxon>
    </lineage>
</organism>
<dbReference type="Proteomes" id="UP001374535">
    <property type="component" value="Chromosome 3"/>
</dbReference>
<dbReference type="GO" id="GO:0045037">
    <property type="term" value="P:protein import into chloroplast stroma"/>
    <property type="evidence" value="ECO:0007669"/>
    <property type="project" value="TreeGrafter"/>
</dbReference>